<dbReference type="EMBL" id="FUZF01000013">
    <property type="protein sequence ID" value="SKB88432.1"/>
    <property type="molecule type" value="Genomic_DNA"/>
</dbReference>
<gene>
    <name evidence="3" type="ORF">SAMN05660841_02845</name>
</gene>
<evidence type="ECO:0000256" key="1">
    <source>
        <dbReference type="SAM" id="MobiDB-lite"/>
    </source>
</evidence>
<evidence type="ECO:0000313" key="3">
    <source>
        <dbReference type="EMBL" id="SKB88432.1"/>
    </source>
</evidence>
<dbReference type="Proteomes" id="UP000190150">
    <property type="component" value="Unassembled WGS sequence"/>
</dbReference>
<dbReference type="PROSITE" id="PS51257">
    <property type="entry name" value="PROKAR_LIPOPROTEIN"/>
    <property type="match status" value="1"/>
</dbReference>
<feature type="region of interest" description="Disordered" evidence="1">
    <location>
        <begin position="92"/>
        <end position="111"/>
    </location>
</feature>
<organism evidence="3 4">
    <name type="scientific">Sphingobacterium nematocida</name>
    <dbReference type="NCBI Taxonomy" id="1513896"/>
    <lineage>
        <taxon>Bacteria</taxon>
        <taxon>Pseudomonadati</taxon>
        <taxon>Bacteroidota</taxon>
        <taxon>Sphingobacteriia</taxon>
        <taxon>Sphingobacteriales</taxon>
        <taxon>Sphingobacteriaceae</taxon>
        <taxon>Sphingobacterium</taxon>
    </lineage>
</organism>
<feature type="transmembrane region" description="Helical" evidence="2">
    <location>
        <begin position="121"/>
        <end position="140"/>
    </location>
</feature>
<dbReference type="RefSeq" id="WP_079643908.1">
    <property type="nucleotide sequence ID" value="NZ_FUZF01000013.1"/>
</dbReference>
<protein>
    <submittedName>
        <fullName evidence="3">Uncharacterized protein</fullName>
    </submittedName>
</protein>
<accession>A0A1T5EWV3</accession>
<sequence>MKNITLIPILGIFTIISCRTSKHRLEEQKASQQIRLSASQEWQQYLQQDSTKRYWHFASDSAFYFHPDSGLWAQCGWLYAEEQSARKSKLQSNVSHRDSLSNQQHSSRTEQTTIRKNQLPWYIYVIALLGIGSVGIYYLWRKCL</sequence>
<dbReference type="AlphaFoldDB" id="A0A1T5EWV3"/>
<dbReference type="OrthoDB" id="711648at2"/>
<evidence type="ECO:0000256" key="2">
    <source>
        <dbReference type="SAM" id="Phobius"/>
    </source>
</evidence>
<keyword evidence="4" id="KW-1185">Reference proteome</keyword>
<name>A0A1T5EWV3_9SPHI</name>
<keyword evidence="2" id="KW-1133">Transmembrane helix</keyword>
<keyword evidence="2" id="KW-0812">Transmembrane</keyword>
<keyword evidence="2" id="KW-0472">Membrane</keyword>
<reference evidence="4" key="1">
    <citation type="submission" date="2017-02" db="EMBL/GenBank/DDBJ databases">
        <authorList>
            <person name="Varghese N."/>
            <person name="Submissions S."/>
        </authorList>
    </citation>
    <scope>NUCLEOTIDE SEQUENCE [LARGE SCALE GENOMIC DNA]</scope>
    <source>
        <strain evidence="4">DSM 24091</strain>
    </source>
</reference>
<evidence type="ECO:0000313" key="4">
    <source>
        <dbReference type="Proteomes" id="UP000190150"/>
    </source>
</evidence>
<proteinExistence type="predicted"/>